<keyword evidence="1" id="KW-0812">Transmembrane</keyword>
<organism evidence="3 4">
    <name type="scientific">Artemisia annua</name>
    <name type="common">Sweet wormwood</name>
    <dbReference type="NCBI Taxonomy" id="35608"/>
    <lineage>
        <taxon>Eukaryota</taxon>
        <taxon>Viridiplantae</taxon>
        <taxon>Streptophyta</taxon>
        <taxon>Embryophyta</taxon>
        <taxon>Tracheophyta</taxon>
        <taxon>Spermatophyta</taxon>
        <taxon>Magnoliopsida</taxon>
        <taxon>eudicotyledons</taxon>
        <taxon>Gunneridae</taxon>
        <taxon>Pentapetalae</taxon>
        <taxon>asterids</taxon>
        <taxon>campanulids</taxon>
        <taxon>Asterales</taxon>
        <taxon>Asteraceae</taxon>
        <taxon>Asteroideae</taxon>
        <taxon>Anthemideae</taxon>
        <taxon>Artemisiinae</taxon>
        <taxon>Artemisia</taxon>
    </lineage>
</organism>
<keyword evidence="4" id="KW-1185">Reference proteome</keyword>
<dbReference type="AlphaFoldDB" id="A0A2U1N4J9"/>
<dbReference type="STRING" id="35608.A0A2U1N4J9"/>
<reference evidence="3 4" key="1">
    <citation type="journal article" date="2018" name="Mol. Plant">
        <title>The genome of Artemisia annua provides insight into the evolution of Asteraceae family and artemisinin biosynthesis.</title>
        <authorList>
            <person name="Shen Q."/>
            <person name="Zhang L."/>
            <person name="Liao Z."/>
            <person name="Wang S."/>
            <person name="Yan T."/>
            <person name="Shi P."/>
            <person name="Liu M."/>
            <person name="Fu X."/>
            <person name="Pan Q."/>
            <person name="Wang Y."/>
            <person name="Lv Z."/>
            <person name="Lu X."/>
            <person name="Zhang F."/>
            <person name="Jiang W."/>
            <person name="Ma Y."/>
            <person name="Chen M."/>
            <person name="Hao X."/>
            <person name="Li L."/>
            <person name="Tang Y."/>
            <person name="Lv G."/>
            <person name="Zhou Y."/>
            <person name="Sun X."/>
            <person name="Brodelius P.E."/>
            <person name="Rose J.K.C."/>
            <person name="Tang K."/>
        </authorList>
    </citation>
    <scope>NUCLEOTIDE SEQUENCE [LARGE SCALE GENOMIC DNA]</scope>
    <source>
        <strain evidence="4">cv. Huhao1</strain>
        <tissue evidence="3">Leaf</tissue>
    </source>
</reference>
<proteinExistence type="predicted"/>
<sequence length="257" mass="27957">MSLVNGVFVEEHQVVLGCCVVFYGPITLIGLSKCLSVNSSFPIVPCSKGLDSLKQFLAFFLLLYFAVTTLVVAVGRSKHMYMIPEISGMPLCASASSLFTVIFYFLNATTLVSFHVPRLPLGLFWLGWRPAITVKQILVGIQDLLDSPNPADPAQTDGYQLFIQVSPHYLEQNQSNSTHTIAAMCNGYTGVDFCSFTFSDDLLAVWKSTSSEWSVPPYTESSPGSLVATAIVGRRLASSLSPLAATGDWKFLFSGDN</sequence>
<feature type="transmembrane region" description="Helical" evidence="1">
    <location>
        <begin position="86"/>
        <end position="106"/>
    </location>
</feature>
<dbReference type="Pfam" id="PF00179">
    <property type="entry name" value="UQ_con"/>
    <property type="match status" value="1"/>
</dbReference>
<dbReference type="Gene3D" id="3.10.110.10">
    <property type="entry name" value="Ubiquitin Conjugating Enzyme"/>
    <property type="match status" value="1"/>
</dbReference>
<dbReference type="Proteomes" id="UP000245207">
    <property type="component" value="Unassembled WGS sequence"/>
</dbReference>
<dbReference type="InterPro" id="IPR016135">
    <property type="entry name" value="UBQ-conjugating_enzyme/RWD"/>
</dbReference>
<name>A0A2U1N4J9_ARTAN</name>
<accession>A0A2U1N4J9</accession>
<dbReference type="EMBL" id="PKPP01003640">
    <property type="protein sequence ID" value="PWA68413.1"/>
    <property type="molecule type" value="Genomic_DNA"/>
</dbReference>
<evidence type="ECO:0000256" key="1">
    <source>
        <dbReference type="SAM" id="Phobius"/>
    </source>
</evidence>
<gene>
    <name evidence="3" type="ORF">CTI12_AA307560</name>
</gene>
<protein>
    <submittedName>
        <fullName evidence="3">SUMO-conjugating enzyme Ubc9</fullName>
    </submittedName>
</protein>
<comment type="caution">
    <text evidence="3">The sequence shown here is derived from an EMBL/GenBank/DDBJ whole genome shotgun (WGS) entry which is preliminary data.</text>
</comment>
<dbReference type="InterPro" id="IPR000608">
    <property type="entry name" value="UBC"/>
</dbReference>
<feature type="transmembrane region" description="Helical" evidence="1">
    <location>
        <begin position="12"/>
        <end position="35"/>
    </location>
</feature>
<keyword evidence="1" id="KW-0472">Membrane</keyword>
<evidence type="ECO:0000259" key="2">
    <source>
        <dbReference type="Pfam" id="PF00179"/>
    </source>
</evidence>
<keyword evidence="1" id="KW-1133">Transmembrane helix</keyword>
<dbReference type="OrthoDB" id="6600758at2759"/>
<dbReference type="SUPFAM" id="SSF54495">
    <property type="entry name" value="UBC-like"/>
    <property type="match status" value="1"/>
</dbReference>
<feature type="domain" description="UBC core" evidence="2">
    <location>
        <begin position="128"/>
        <end position="169"/>
    </location>
</feature>
<evidence type="ECO:0000313" key="4">
    <source>
        <dbReference type="Proteomes" id="UP000245207"/>
    </source>
</evidence>
<feature type="transmembrane region" description="Helical" evidence="1">
    <location>
        <begin position="56"/>
        <end position="74"/>
    </location>
</feature>
<evidence type="ECO:0000313" key="3">
    <source>
        <dbReference type="EMBL" id="PWA68413.1"/>
    </source>
</evidence>